<dbReference type="Proteomes" id="UP001064106">
    <property type="component" value="Unassembled WGS sequence"/>
</dbReference>
<dbReference type="CDD" id="cd20745">
    <property type="entry name" value="FIX_RhsA_AHH_HNH-like"/>
    <property type="match status" value="1"/>
</dbReference>
<feature type="region of interest" description="Disordered" evidence="1">
    <location>
        <begin position="67"/>
        <end position="138"/>
    </location>
</feature>
<feature type="compositionally biased region" description="Acidic residues" evidence="1">
    <location>
        <begin position="69"/>
        <end position="83"/>
    </location>
</feature>
<evidence type="ECO:0000313" key="2">
    <source>
        <dbReference type="EMBL" id="MCU5784296.1"/>
    </source>
</evidence>
<keyword evidence="3" id="KW-1185">Reference proteome</keyword>
<name>A0ABT2R3E3_9GAMM</name>
<feature type="region of interest" description="Disordered" evidence="1">
    <location>
        <begin position="214"/>
        <end position="253"/>
    </location>
</feature>
<protein>
    <submittedName>
        <fullName evidence="2">Uncharacterized protein</fullName>
    </submittedName>
</protein>
<sequence>MDDVIVLDPITIYAGRELPNGDWLHVNPRTEGVLMEVFPADETIETPLSRELLSYDDYAAYREAHPELDLPEFEPPDEEEEEAPIGRQNRSIQSHGGGNTIGRVVGETGATPGPASEANPPVEPETGEEEGFWSRNGEGILDGTQLALDGVGLIPVVGEVADGINALVSLARGDYAGAALSAAAMIPFAGWGATAAKGVRKGAQALEGTAKAGKEVAEEAAEQTAKKADDAPASGGGKDGKGDGGKTKGRGKCVLRPYRPDTCKAEKKIGHHVVPDRAFRLGGRKGPGRRQIPGGLSESEGLVICLTRSQHTRVHRLYDQKYEPGIGALGSPPGTASLLALEMAGAKAAASVTGCKTSSLAAQLRAYHQAKGMGPDFKVRANKSGKLTRELSFGDLGSEGPGEF</sequence>
<evidence type="ECO:0000256" key="1">
    <source>
        <dbReference type="SAM" id="MobiDB-lite"/>
    </source>
</evidence>
<comment type="caution">
    <text evidence="2">The sequence shown here is derived from an EMBL/GenBank/DDBJ whole genome shotgun (WGS) entry which is preliminary data.</text>
</comment>
<accession>A0ABT2R3E3</accession>
<dbReference type="EMBL" id="ARXS01000028">
    <property type="protein sequence ID" value="MCU5784296.1"/>
    <property type="molecule type" value="Genomic_DNA"/>
</dbReference>
<proteinExistence type="predicted"/>
<organism evidence="2 3">
    <name type="scientific">Alloalcanivorax balearicus MACL04</name>
    <dbReference type="NCBI Taxonomy" id="1177182"/>
    <lineage>
        <taxon>Bacteria</taxon>
        <taxon>Pseudomonadati</taxon>
        <taxon>Pseudomonadota</taxon>
        <taxon>Gammaproteobacteria</taxon>
        <taxon>Oceanospirillales</taxon>
        <taxon>Alcanivoracaceae</taxon>
        <taxon>Alloalcanivorax</taxon>
    </lineage>
</organism>
<gene>
    <name evidence="2" type="ORF">MA04_03596</name>
</gene>
<evidence type="ECO:0000313" key="3">
    <source>
        <dbReference type="Proteomes" id="UP001064106"/>
    </source>
</evidence>
<reference evidence="2" key="1">
    <citation type="submission" date="2012-09" db="EMBL/GenBank/DDBJ databases">
        <title>Genome Sequence of alkane-degrading Bacterium Alcanivorax balearicus MACL04.</title>
        <authorList>
            <person name="Lai Q."/>
            <person name="Shao Z."/>
        </authorList>
    </citation>
    <scope>NUCLEOTIDE SEQUENCE</scope>
    <source>
        <strain evidence="2">MACL04</strain>
    </source>
</reference>
<dbReference type="RefSeq" id="WP_262462026.1">
    <property type="nucleotide sequence ID" value="NZ_ARXS01000028.1"/>
</dbReference>